<evidence type="ECO:0000313" key="1">
    <source>
        <dbReference type="EMBL" id="MPN16484.1"/>
    </source>
</evidence>
<dbReference type="Gene3D" id="3.40.190.10">
    <property type="entry name" value="Periplasmic binding protein-like II"/>
    <property type="match status" value="1"/>
</dbReference>
<gene>
    <name evidence="1" type="ORF">SDC9_163828</name>
</gene>
<reference evidence="1" key="1">
    <citation type="submission" date="2019-08" db="EMBL/GenBank/DDBJ databases">
        <authorList>
            <person name="Kucharzyk K."/>
            <person name="Murdoch R.W."/>
            <person name="Higgins S."/>
            <person name="Loffler F."/>
        </authorList>
    </citation>
    <scope>NUCLEOTIDE SEQUENCE</scope>
</reference>
<name>A0A645FX42_9ZZZZ</name>
<protein>
    <recommendedName>
        <fullName evidence="2">Lipoprotein LipO</fullName>
    </recommendedName>
</protein>
<sequence>MRRGKMQNNDAPLVGMYYSWGHDAEFGKWSDQYIAIAPIAGPDGKAYAYGDLNGVNSLQRNEVSITTACKDPALALRWVDEFYNSEASIQNFWGAIGTVITKNADGTYVLNDPPAGTSADAWYWDQSLRDFGPKYVEPGFSDKLILNPAAGDGLKLVTSKLGEEFVIEPFPDVIHTEEETSEISSLYKDISDYAKQTRAKWITAGGIDEEWDAYIDQMKRMGSDRYLEIKLTALERMK</sequence>
<proteinExistence type="predicted"/>
<dbReference type="AlphaFoldDB" id="A0A645FX42"/>
<evidence type="ECO:0008006" key="2">
    <source>
        <dbReference type="Google" id="ProtNLM"/>
    </source>
</evidence>
<comment type="caution">
    <text evidence="1">The sequence shown here is derived from an EMBL/GenBank/DDBJ whole genome shotgun (WGS) entry which is preliminary data.</text>
</comment>
<dbReference type="EMBL" id="VSSQ01063443">
    <property type="protein sequence ID" value="MPN16484.1"/>
    <property type="molecule type" value="Genomic_DNA"/>
</dbReference>
<accession>A0A645FX42</accession>
<dbReference type="SUPFAM" id="SSF53850">
    <property type="entry name" value="Periplasmic binding protein-like II"/>
    <property type="match status" value="1"/>
</dbReference>
<organism evidence="1">
    <name type="scientific">bioreactor metagenome</name>
    <dbReference type="NCBI Taxonomy" id="1076179"/>
    <lineage>
        <taxon>unclassified sequences</taxon>
        <taxon>metagenomes</taxon>
        <taxon>ecological metagenomes</taxon>
    </lineage>
</organism>